<dbReference type="GO" id="GO:0006436">
    <property type="term" value="P:tryptophanyl-tRNA aminoacylation"/>
    <property type="evidence" value="ECO:0007669"/>
    <property type="project" value="UniProtKB-UniRule"/>
</dbReference>
<dbReference type="CDD" id="cd00806">
    <property type="entry name" value="TrpRS_core"/>
    <property type="match status" value="1"/>
</dbReference>
<keyword evidence="5 10" id="KW-0067">ATP-binding</keyword>
<dbReference type="SUPFAM" id="SSF52374">
    <property type="entry name" value="Nucleotidylyl transferase"/>
    <property type="match status" value="1"/>
</dbReference>
<evidence type="ECO:0000256" key="8">
    <source>
        <dbReference type="ARBA" id="ARBA00049929"/>
    </source>
</evidence>
<dbReference type="Gene3D" id="3.40.50.620">
    <property type="entry name" value="HUPs"/>
    <property type="match status" value="1"/>
</dbReference>
<dbReference type="AlphaFoldDB" id="A0A1F7JE00"/>
<dbReference type="PROSITE" id="PS00178">
    <property type="entry name" value="AA_TRNA_LIGASE_I"/>
    <property type="match status" value="1"/>
</dbReference>
<sequence>MMKRILTGDRPTGRLHLGHYVGTLANRVALQSKYEMFVMVADLHALTDRADNPEKTAQIKNNVKELVLDYLAVGLNPDKTTIFLQSAVPIPELFAILMNFTTIARCERIPTLKEKIAAQHIQHPSMGLLNYPILQAADILSVRAHLVPVGKDQEAHIEFSREIAHAVNRLYGKKDEPLFPEPEAIIGEIQTLPGTDGKSKMSKSLDNAIFLSDEPKVVEEKVMKMYTDPKRTSANIPGTIEGNPVFTYHEIFNKDKAGVEKMAEAYQRGKIGDVEVKRKLAEAINTFLNPIRFRRKNFVEQEGIVERILSEGTKKAREEVDATLLLVKQALGLPRIS</sequence>
<dbReference type="InterPro" id="IPR002305">
    <property type="entry name" value="aa-tRNA-synth_Ic"/>
</dbReference>
<dbReference type="Proteomes" id="UP000178486">
    <property type="component" value="Unassembled WGS sequence"/>
</dbReference>
<dbReference type="GO" id="GO:0005524">
    <property type="term" value="F:ATP binding"/>
    <property type="evidence" value="ECO:0007669"/>
    <property type="project" value="UniProtKB-KW"/>
</dbReference>
<keyword evidence="7 10" id="KW-0030">Aminoacyl-tRNA synthetase</keyword>
<dbReference type="PRINTS" id="PR01039">
    <property type="entry name" value="TRNASYNTHTRP"/>
</dbReference>
<dbReference type="GO" id="GO:0005829">
    <property type="term" value="C:cytosol"/>
    <property type="evidence" value="ECO:0007669"/>
    <property type="project" value="TreeGrafter"/>
</dbReference>
<evidence type="ECO:0000313" key="12">
    <source>
        <dbReference type="Proteomes" id="UP000178486"/>
    </source>
</evidence>
<evidence type="ECO:0000256" key="9">
    <source>
        <dbReference type="NCBIfam" id="TIGR00233"/>
    </source>
</evidence>
<accession>A0A1F7JE00</accession>
<dbReference type="EC" id="6.1.1.2" evidence="2 9"/>
<dbReference type="FunFam" id="1.10.240.10:FF:000005">
    <property type="entry name" value="Tryptophan--tRNA ligase"/>
    <property type="match status" value="1"/>
</dbReference>
<dbReference type="Pfam" id="PF00579">
    <property type="entry name" value="tRNA-synt_1b"/>
    <property type="match status" value="1"/>
</dbReference>
<dbReference type="PANTHER" id="PTHR43766:SF1">
    <property type="entry name" value="TRYPTOPHAN--TRNA LIGASE, MITOCHONDRIAL"/>
    <property type="match status" value="1"/>
</dbReference>
<protein>
    <recommendedName>
        <fullName evidence="2 9">Tryptophan--tRNA ligase</fullName>
        <ecNumber evidence="2 9">6.1.1.2</ecNumber>
    </recommendedName>
</protein>
<evidence type="ECO:0000256" key="1">
    <source>
        <dbReference type="ARBA" id="ARBA00005594"/>
    </source>
</evidence>
<evidence type="ECO:0000256" key="6">
    <source>
        <dbReference type="ARBA" id="ARBA00022917"/>
    </source>
</evidence>
<evidence type="ECO:0000256" key="7">
    <source>
        <dbReference type="ARBA" id="ARBA00023146"/>
    </source>
</evidence>
<comment type="caution">
    <text evidence="11">The sequence shown here is derived from an EMBL/GenBank/DDBJ whole genome shotgun (WGS) entry which is preliminary data.</text>
</comment>
<dbReference type="EMBL" id="MGAU01000047">
    <property type="protein sequence ID" value="OGK53829.1"/>
    <property type="molecule type" value="Genomic_DNA"/>
</dbReference>
<gene>
    <name evidence="11" type="ORF">A3B56_02220</name>
</gene>
<keyword evidence="6 10" id="KW-0648">Protein biosynthesis</keyword>
<evidence type="ECO:0000256" key="2">
    <source>
        <dbReference type="ARBA" id="ARBA00013161"/>
    </source>
</evidence>
<dbReference type="Gene3D" id="1.10.240.10">
    <property type="entry name" value="Tyrosyl-Transfer RNA Synthetase"/>
    <property type="match status" value="1"/>
</dbReference>
<proteinExistence type="inferred from homology"/>
<dbReference type="PANTHER" id="PTHR43766">
    <property type="entry name" value="TRYPTOPHAN--TRNA LIGASE, MITOCHONDRIAL"/>
    <property type="match status" value="1"/>
</dbReference>
<organism evidence="11 12">
    <name type="scientific">Candidatus Roizmanbacteria bacterium RIFCSPLOWO2_01_FULL_45_11</name>
    <dbReference type="NCBI Taxonomy" id="1802070"/>
    <lineage>
        <taxon>Bacteria</taxon>
        <taxon>Candidatus Roizmaniibacteriota</taxon>
    </lineage>
</organism>
<dbReference type="NCBIfam" id="TIGR00233">
    <property type="entry name" value="trpS"/>
    <property type="match status" value="1"/>
</dbReference>
<evidence type="ECO:0000256" key="5">
    <source>
        <dbReference type="ARBA" id="ARBA00022840"/>
    </source>
</evidence>
<evidence type="ECO:0000256" key="10">
    <source>
        <dbReference type="RuleBase" id="RU363036"/>
    </source>
</evidence>
<dbReference type="InterPro" id="IPR050203">
    <property type="entry name" value="Trp-tRNA_synthetase"/>
</dbReference>
<dbReference type="InterPro" id="IPR001412">
    <property type="entry name" value="aa-tRNA-synth_I_CS"/>
</dbReference>
<evidence type="ECO:0000256" key="4">
    <source>
        <dbReference type="ARBA" id="ARBA00022741"/>
    </source>
</evidence>
<comment type="catalytic activity">
    <reaction evidence="8">
        <text>tRNA(Trp) + L-tryptophan + ATP = L-tryptophyl-tRNA(Trp) + AMP + diphosphate + H(+)</text>
        <dbReference type="Rhea" id="RHEA:24080"/>
        <dbReference type="Rhea" id="RHEA-COMP:9671"/>
        <dbReference type="Rhea" id="RHEA-COMP:9705"/>
        <dbReference type="ChEBI" id="CHEBI:15378"/>
        <dbReference type="ChEBI" id="CHEBI:30616"/>
        <dbReference type="ChEBI" id="CHEBI:33019"/>
        <dbReference type="ChEBI" id="CHEBI:57912"/>
        <dbReference type="ChEBI" id="CHEBI:78442"/>
        <dbReference type="ChEBI" id="CHEBI:78535"/>
        <dbReference type="ChEBI" id="CHEBI:456215"/>
        <dbReference type="EC" id="6.1.1.2"/>
    </reaction>
</comment>
<comment type="similarity">
    <text evidence="1 10">Belongs to the class-I aminoacyl-tRNA synthetase family.</text>
</comment>
<keyword evidence="3 10" id="KW-0436">Ligase</keyword>
<name>A0A1F7JE00_9BACT</name>
<evidence type="ECO:0000313" key="11">
    <source>
        <dbReference type="EMBL" id="OGK53829.1"/>
    </source>
</evidence>
<dbReference type="InterPro" id="IPR002306">
    <property type="entry name" value="Trp-tRNA-ligase"/>
</dbReference>
<reference evidence="11 12" key="1">
    <citation type="journal article" date="2016" name="Nat. Commun.">
        <title>Thousands of microbial genomes shed light on interconnected biogeochemical processes in an aquifer system.</title>
        <authorList>
            <person name="Anantharaman K."/>
            <person name="Brown C.T."/>
            <person name="Hug L.A."/>
            <person name="Sharon I."/>
            <person name="Castelle C.J."/>
            <person name="Probst A.J."/>
            <person name="Thomas B.C."/>
            <person name="Singh A."/>
            <person name="Wilkins M.J."/>
            <person name="Karaoz U."/>
            <person name="Brodie E.L."/>
            <person name="Williams K.H."/>
            <person name="Hubbard S.S."/>
            <person name="Banfield J.F."/>
        </authorList>
    </citation>
    <scope>NUCLEOTIDE SEQUENCE [LARGE SCALE GENOMIC DNA]</scope>
</reference>
<dbReference type="InterPro" id="IPR014729">
    <property type="entry name" value="Rossmann-like_a/b/a_fold"/>
</dbReference>
<evidence type="ECO:0000256" key="3">
    <source>
        <dbReference type="ARBA" id="ARBA00022598"/>
    </source>
</evidence>
<keyword evidence="4 10" id="KW-0547">Nucleotide-binding</keyword>
<dbReference type="GO" id="GO:0004830">
    <property type="term" value="F:tryptophan-tRNA ligase activity"/>
    <property type="evidence" value="ECO:0007669"/>
    <property type="project" value="UniProtKB-UniRule"/>
</dbReference>